<evidence type="ECO:0000256" key="6">
    <source>
        <dbReference type="ARBA" id="ARBA00022839"/>
    </source>
</evidence>
<dbReference type="Pfam" id="PF04257">
    <property type="entry name" value="Exonuc_V_gamma"/>
    <property type="match status" value="1"/>
</dbReference>
<dbReference type="GO" id="GO:0004386">
    <property type="term" value="F:helicase activity"/>
    <property type="evidence" value="ECO:0007669"/>
    <property type="project" value="UniProtKB-KW"/>
</dbReference>
<evidence type="ECO:0000256" key="1">
    <source>
        <dbReference type="ARBA" id="ARBA00022722"/>
    </source>
</evidence>
<reference evidence="11" key="2">
    <citation type="submission" date="2020-01" db="EMBL/GenBank/DDBJ databases">
        <authorList>
            <person name="Campanaro S."/>
        </authorList>
    </citation>
    <scope>NUCLEOTIDE SEQUENCE</scope>
    <source>
        <strain evidence="11">AS06rmzACSIP_7</strain>
    </source>
</reference>
<evidence type="ECO:0000313" key="12">
    <source>
        <dbReference type="Proteomes" id="UP000777265"/>
    </source>
</evidence>
<dbReference type="AlphaFoldDB" id="A0A971S0I3"/>
<keyword evidence="7" id="KW-0067">ATP-binding</keyword>
<dbReference type="Pfam" id="PF17946">
    <property type="entry name" value="RecC_C"/>
    <property type="match status" value="1"/>
</dbReference>
<comment type="caution">
    <text evidence="11">The sequence shown here is derived from an EMBL/GenBank/DDBJ whole genome shotgun (WGS) entry which is preliminary data.</text>
</comment>
<dbReference type="PANTHER" id="PTHR30591">
    <property type="entry name" value="RECBCD ENZYME SUBUNIT RECC"/>
    <property type="match status" value="1"/>
</dbReference>
<dbReference type="Gene3D" id="3.40.50.10930">
    <property type="match status" value="1"/>
</dbReference>
<sequence length="1070" mass="121465">MAGFKLYTSNRLESLRDALADVVGEPLSSPLAPEVIVVQSRGMERWLSMELARKFGVWMNCRFPFPNRFVWEMFRLILTDVPDISVFSPQTMVWRIMGLLPEYLDKPAFEVLCNYLSTDGGNLKRFQLSERVADIFDRYAVYRPEMVLRWETSRDEGWQAQIWRALVSGQQEAHRAGLWSSFLNRLRAGGITSKGLPERISVFGVPALPDYHFEVLYGLASIVDVHFFLMSPTKEYWADIVPPSRMGPDESGNLHFETGNPLLASMGKLGRDFFAMILTRECEEFFSFDDPGNRCLLASIQSDILNLYERPGGGTKAEIRPDDESVQVHSCHSPMREVEVLYDSLLDLFNSHNDLTPKDIIVMTPDIDAYAPYITAVFSGCRDEKRRIPFSIADRHASSESQAIDVFLKILGLSKGRCGTPEILDVLDSPVIQGRFGFEPGDMDLVLRWVDETGIRWGIDGEHRKRLGVPSFDENSWKAGTERLLLGYALRGDGEELFEGILPYDDMEGNDAQVLGRFLEFLKRLFSSLDDLEKTRTLAEWAVELESLLARFVSESEENQREIQLLRTQILDLRTKQEISGFKEPLELEVVRYYLVKRLRDEELTVGFMTGAATFCEMLPMRSVPFRVVALMGMNSAAYPREYRPVGFDLMAHDPRPGDRSLRDEDRYLFLEAILSARDYLYVSYVGQSIRDNSEMPPSVLVSELTDYVGQGFEMSGGTAVLDHVVRKHRLQPFSPVYFSGNERLFSFSDEDREVAGIQAGDKAGLGPFITRPLPGAVMDREEASVSELKRFYRNPARYLLNTSLGMYLSTGPIVPGKDEPFEEPDTLQEFKLKEWLTEKSLAGDDPGSYYHLARARGVLPPATPGRVAYQEITDEAASFAENVRSHIDTARLPPLDVDVVVDGFRITGRLDNIRRTTLVDYRCVEKDRAWHHLDVWIDHVVLNCVRKQGYPRNSVFVRIGGAWYFNPIEDAHGALKALIFHYRRGLKEPLRFFPQSSEVYAERRAGGKGRGDALKAARAVWEGSDYARGEGADPYLRLCFGHIDPIDAAFEEIALDIFTPLIKNRGKPK</sequence>
<dbReference type="HAMAP" id="MF_01486">
    <property type="entry name" value="RecC"/>
    <property type="match status" value="1"/>
</dbReference>
<evidence type="ECO:0000256" key="3">
    <source>
        <dbReference type="ARBA" id="ARBA00022763"/>
    </source>
</evidence>
<dbReference type="Gene3D" id="1.10.10.160">
    <property type="match status" value="1"/>
</dbReference>
<keyword evidence="6" id="KW-0269">Exonuclease</keyword>
<keyword evidence="1" id="KW-0540">Nuclease</keyword>
<dbReference type="GO" id="GO:0005524">
    <property type="term" value="F:ATP binding"/>
    <property type="evidence" value="ECO:0007669"/>
    <property type="project" value="UniProtKB-KW"/>
</dbReference>
<dbReference type="InterPro" id="IPR011335">
    <property type="entry name" value="Restrct_endonuc-II-like"/>
</dbReference>
<evidence type="ECO:0000256" key="5">
    <source>
        <dbReference type="ARBA" id="ARBA00022806"/>
    </source>
</evidence>
<evidence type="ECO:0000256" key="2">
    <source>
        <dbReference type="ARBA" id="ARBA00022741"/>
    </source>
</evidence>
<accession>A0A971S0I3</accession>
<dbReference type="Gene3D" id="1.10.10.990">
    <property type="match status" value="1"/>
</dbReference>
<dbReference type="EC" id="3.1.11.5" evidence="11"/>
<dbReference type="InterPro" id="IPR041500">
    <property type="entry name" value="RecC_C"/>
</dbReference>
<dbReference type="GO" id="GO:0006310">
    <property type="term" value="P:DNA recombination"/>
    <property type="evidence" value="ECO:0007669"/>
    <property type="project" value="TreeGrafter"/>
</dbReference>
<evidence type="ECO:0000256" key="8">
    <source>
        <dbReference type="ARBA" id="ARBA00023125"/>
    </source>
</evidence>
<dbReference type="Proteomes" id="UP000777265">
    <property type="component" value="Unassembled WGS sequence"/>
</dbReference>
<dbReference type="SUPFAM" id="SSF52540">
    <property type="entry name" value="P-loop containing nucleoside triphosphate hydrolases"/>
    <property type="match status" value="2"/>
</dbReference>
<dbReference type="PANTHER" id="PTHR30591:SF1">
    <property type="entry name" value="RECBCD ENZYME SUBUNIT RECC"/>
    <property type="match status" value="1"/>
</dbReference>
<dbReference type="GO" id="GO:0006281">
    <property type="term" value="P:DNA repair"/>
    <property type="evidence" value="ECO:0007669"/>
    <property type="project" value="UniProtKB-KW"/>
</dbReference>
<evidence type="ECO:0000256" key="7">
    <source>
        <dbReference type="ARBA" id="ARBA00022840"/>
    </source>
</evidence>
<dbReference type="NCBIfam" id="TIGR01450">
    <property type="entry name" value="recC"/>
    <property type="match status" value="1"/>
</dbReference>
<keyword evidence="9" id="KW-0234">DNA repair</keyword>
<evidence type="ECO:0000256" key="9">
    <source>
        <dbReference type="ARBA" id="ARBA00023204"/>
    </source>
</evidence>
<dbReference type="GO" id="GO:0009338">
    <property type="term" value="C:exodeoxyribonuclease V complex"/>
    <property type="evidence" value="ECO:0007669"/>
    <property type="project" value="InterPro"/>
</dbReference>
<dbReference type="InterPro" id="IPR006697">
    <property type="entry name" value="RecC"/>
</dbReference>
<protein>
    <submittedName>
        <fullName evidence="11">Exodeoxyribonuclease V subunit gamma</fullName>
        <ecNumber evidence="11">3.1.11.5</ecNumber>
    </submittedName>
</protein>
<keyword evidence="2" id="KW-0547">Nucleotide-binding</keyword>
<dbReference type="GO" id="GO:0003677">
    <property type="term" value="F:DNA binding"/>
    <property type="evidence" value="ECO:0007669"/>
    <property type="project" value="UniProtKB-KW"/>
</dbReference>
<dbReference type="GO" id="GO:0008854">
    <property type="term" value="F:exodeoxyribonuclease V activity"/>
    <property type="evidence" value="ECO:0007669"/>
    <property type="project" value="UniProtKB-EC"/>
</dbReference>
<dbReference type="InterPro" id="IPR013986">
    <property type="entry name" value="DExx_box_DNA_helicase_dom_sf"/>
</dbReference>
<dbReference type="Gene3D" id="3.40.50.300">
    <property type="entry name" value="P-loop containing nucleotide triphosphate hydrolases"/>
    <property type="match status" value="2"/>
</dbReference>
<dbReference type="PIRSF" id="PIRSF000980">
    <property type="entry name" value="RecC"/>
    <property type="match status" value="1"/>
</dbReference>
<gene>
    <name evidence="11" type="primary">recC</name>
    <name evidence="11" type="ORF">GXY80_07830</name>
</gene>
<keyword evidence="4 11" id="KW-0378">Hydrolase</keyword>
<evidence type="ECO:0000313" key="11">
    <source>
        <dbReference type="EMBL" id="NLW35375.1"/>
    </source>
</evidence>
<dbReference type="EMBL" id="JAAYEE010000128">
    <property type="protein sequence ID" value="NLW35375.1"/>
    <property type="molecule type" value="Genomic_DNA"/>
</dbReference>
<proteinExistence type="inferred from homology"/>
<keyword evidence="8" id="KW-0238">DNA-binding</keyword>
<name>A0A971S0I3_9BACT</name>
<dbReference type="SUPFAM" id="SSF52980">
    <property type="entry name" value="Restriction endonuclease-like"/>
    <property type="match status" value="1"/>
</dbReference>
<keyword evidence="3" id="KW-0227">DNA damage</keyword>
<organism evidence="11 12">
    <name type="scientific">Syntrophorhabdus aromaticivorans</name>
    <dbReference type="NCBI Taxonomy" id="328301"/>
    <lineage>
        <taxon>Bacteria</taxon>
        <taxon>Pseudomonadati</taxon>
        <taxon>Thermodesulfobacteriota</taxon>
        <taxon>Syntrophorhabdia</taxon>
        <taxon>Syntrophorhabdales</taxon>
        <taxon>Syntrophorhabdaceae</taxon>
        <taxon>Syntrophorhabdus</taxon>
    </lineage>
</organism>
<feature type="domain" description="RecC C-terminal" evidence="10">
    <location>
        <begin position="783"/>
        <end position="1005"/>
    </location>
</feature>
<evidence type="ECO:0000256" key="4">
    <source>
        <dbReference type="ARBA" id="ARBA00022801"/>
    </source>
</evidence>
<evidence type="ECO:0000259" key="10">
    <source>
        <dbReference type="Pfam" id="PF17946"/>
    </source>
</evidence>
<reference evidence="11" key="1">
    <citation type="journal article" date="2020" name="Biotechnol. Biofuels">
        <title>New insights from the biogas microbiome by comprehensive genome-resolved metagenomics of nearly 1600 species originating from multiple anaerobic digesters.</title>
        <authorList>
            <person name="Campanaro S."/>
            <person name="Treu L."/>
            <person name="Rodriguez-R L.M."/>
            <person name="Kovalovszki A."/>
            <person name="Ziels R.M."/>
            <person name="Maus I."/>
            <person name="Zhu X."/>
            <person name="Kougias P.G."/>
            <person name="Basile A."/>
            <person name="Luo G."/>
            <person name="Schluter A."/>
            <person name="Konstantinidis K.T."/>
            <person name="Angelidaki I."/>
        </authorList>
    </citation>
    <scope>NUCLEOTIDE SEQUENCE</scope>
    <source>
        <strain evidence="11">AS06rmzACSIP_7</strain>
    </source>
</reference>
<dbReference type="InterPro" id="IPR027417">
    <property type="entry name" value="P-loop_NTPase"/>
</dbReference>
<keyword evidence="5" id="KW-0347">Helicase</keyword>